<dbReference type="Pfam" id="PF02518">
    <property type="entry name" value="HATPase_c"/>
    <property type="match status" value="1"/>
</dbReference>
<evidence type="ECO:0000256" key="4">
    <source>
        <dbReference type="ARBA" id="ARBA00022692"/>
    </source>
</evidence>
<keyword evidence="7" id="KW-0902">Two-component regulatory system</keyword>
<keyword evidence="5 11" id="KW-0418">Kinase</keyword>
<dbReference type="InterPro" id="IPR050482">
    <property type="entry name" value="Sensor_HK_TwoCompSys"/>
</dbReference>
<dbReference type="PANTHER" id="PTHR24421:SF37">
    <property type="entry name" value="SENSOR HISTIDINE KINASE NARS"/>
    <property type="match status" value="1"/>
</dbReference>
<dbReference type="CDD" id="cd16917">
    <property type="entry name" value="HATPase_UhpB-NarQ-NarX-like"/>
    <property type="match status" value="1"/>
</dbReference>
<feature type="domain" description="Histidine kinase/HSP90-like ATPase" evidence="10">
    <location>
        <begin position="291"/>
        <end position="377"/>
    </location>
</feature>
<evidence type="ECO:0000256" key="7">
    <source>
        <dbReference type="ARBA" id="ARBA00023012"/>
    </source>
</evidence>
<evidence type="ECO:0000256" key="5">
    <source>
        <dbReference type="ARBA" id="ARBA00022777"/>
    </source>
</evidence>
<keyword evidence="3" id="KW-0808">Transferase</keyword>
<reference evidence="11 12" key="1">
    <citation type="submission" date="2019-03" db="EMBL/GenBank/DDBJ databases">
        <title>Genomic Encyclopedia of Archaeal and Bacterial Type Strains, Phase II (KMG-II): from individual species to whole genera.</title>
        <authorList>
            <person name="Goeker M."/>
        </authorList>
    </citation>
    <scope>NUCLEOTIDE SEQUENCE [LARGE SCALE GENOMIC DNA]</scope>
    <source>
        <strain evidence="11 12">DSM 45499</strain>
    </source>
</reference>
<dbReference type="GO" id="GO:0005886">
    <property type="term" value="C:plasma membrane"/>
    <property type="evidence" value="ECO:0007669"/>
    <property type="project" value="UniProtKB-SubCell"/>
</dbReference>
<dbReference type="OrthoDB" id="5125370at2"/>
<keyword evidence="4 9" id="KW-0812">Transmembrane</keyword>
<sequence length="381" mass="40855">MADHANTPGSAERELVRLVLRFSVLVRTLVVCLTSLTSVVSEPAREPLVTWLAVVAFCGWSVWYAAAVRRGAPRWLVPVDVVLLSGICLAQVWTSVPEPAFDGTTWLLATVSIIVVAYQWHVGPVVGAVASVVVVVAYLAGAAITAPDTWTNALPLGLWLVAEAVLSRGVSVLVRRSGRRADQLVAREEQARRDAAVVAARRADEQEYLAALHDTASATLLMVGTGVVTSGEPWLRAQAARDLDAVGSAPERSEQPVDLVNLLRDTAAHVPLRVTWRTEDEPRVPAVVAAALCHGVREALTNVVRHAGVDEATVTVRRDDEGGVVVEVCDKGAGFDPDRVSDHRYGVTRSLVARMARTGGRTRITSRPGRGTAVRMEWSGA</sequence>
<keyword evidence="12" id="KW-1185">Reference proteome</keyword>
<organism evidence="11 12">
    <name type="scientific">Actinophytocola oryzae</name>
    <dbReference type="NCBI Taxonomy" id="502181"/>
    <lineage>
        <taxon>Bacteria</taxon>
        <taxon>Bacillati</taxon>
        <taxon>Actinomycetota</taxon>
        <taxon>Actinomycetes</taxon>
        <taxon>Pseudonocardiales</taxon>
        <taxon>Pseudonocardiaceae</taxon>
    </lineage>
</organism>
<dbReference type="InterPro" id="IPR003594">
    <property type="entry name" value="HATPase_dom"/>
</dbReference>
<proteinExistence type="predicted"/>
<dbReference type="Proteomes" id="UP000294927">
    <property type="component" value="Unassembled WGS sequence"/>
</dbReference>
<dbReference type="InterPro" id="IPR036890">
    <property type="entry name" value="HATPase_C_sf"/>
</dbReference>
<dbReference type="RefSeq" id="WP_133907043.1">
    <property type="nucleotide sequence ID" value="NZ_SOCP01000016.1"/>
</dbReference>
<keyword evidence="8 9" id="KW-0472">Membrane</keyword>
<evidence type="ECO:0000256" key="2">
    <source>
        <dbReference type="ARBA" id="ARBA00022475"/>
    </source>
</evidence>
<evidence type="ECO:0000256" key="9">
    <source>
        <dbReference type="SAM" id="Phobius"/>
    </source>
</evidence>
<feature type="transmembrane region" description="Helical" evidence="9">
    <location>
        <begin position="100"/>
        <end position="118"/>
    </location>
</feature>
<evidence type="ECO:0000256" key="8">
    <source>
        <dbReference type="ARBA" id="ARBA00023136"/>
    </source>
</evidence>
<dbReference type="GO" id="GO:0000160">
    <property type="term" value="P:phosphorelay signal transduction system"/>
    <property type="evidence" value="ECO:0007669"/>
    <property type="project" value="UniProtKB-KW"/>
</dbReference>
<keyword evidence="6 9" id="KW-1133">Transmembrane helix</keyword>
<dbReference type="PANTHER" id="PTHR24421">
    <property type="entry name" value="NITRATE/NITRITE SENSOR PROTEIN NARX-RELATED"/>
    <property type="match status" value="1"/>
</dbReference>
<gene>
    <name evidence="11" type="ORF">CLV71_11669</name>
</gene>
<dbReference type="Gene3D" id="3.30.565.10">
    <property type="entry name" value="Histidine kinase-like ATPase, C-terminal domain"/>
    <property type="match status" value="1"/>
</dbReference>
<protein>
    <submittedName>
        <fullName evidence="11">Signal transduction histidine kinase</fullName>
    </submittedName>
</protein>
<feature type="transmembrane region" description="Helical" evidence="9">
    <location>
        <begin position="75"/>
        <end position="94"/>
    </location>
</feature>
<evidence type="ECO:0000259" key="10">
    <source>
        <dbReference type="Pfam" id="PF02518"/>
    </source>
</evidence>
<dbReference type="AlphaFoldDB" id="A0A4R7V5B1"/>
<name>A0A4R7V5B1_9PSEU</name>
<comment type="caution">
    <text evidence="11">The sequence shown here is derived from an EMBL/GenBank/DDBJ whole genome shotgun (WGS) entry which is preliminary data.</text>
</comment>
<evidence type="ECO:0000313" key="12">
    <source>
        <dbReference type="Proteomes" id="UP000294927"/>
    </source>
</evidence>
<evidence type="ECO:0000313" key="11">
    <source>
        <dbReference type="EMBL" id="TDV43135.1"/>
    </source>
</evidence>
<dbReference type="EMBL" id="SOCP01000016">
    <property type="protein sequence ID" value="TDV43135.1"/>
    <property type="molecule type" value="Genomic_DNA"/>
</dbReference>
<feature type="transmembrane region" description="Helical" evidence="9">
    <location>
        <begin position="125"/>
        <end position="144"/>
    </location>
</feature>
<accession>A0A4R7V5B1</accession>
<keyword evidence="2" id="KW-1003">Cell membrane</keyword>
<feature type="transmembrane region" description="Helical" evidence="9">
    <location>
        <begin position="18"/>
        <end position="36"/>
    </location>
</feature>
<comment type="subcellular location">
    <subcellularLocation>
        <location evidence="1">Cell membrane</location>
        <topology evidence="1">Multi-pass membrane protein</topology>
    </subcellularLocation>
</comment>
<evidence type="ECO:0000256" key="1">
    <source>
        <dbReference type="ARBA" id="ARBA00004651"/>
    </source>
</evidence>
<dbReference type="GO" id="GO:0016301">
    <property type="term" value="F:kinase activity"/>
    <property type="evidence" value="ECO:0007669"/>
    <property type="project" value="UniProtKB-KW"/>
</dbReference>
<evidence type="ECO:0000256" key="6">
    <source>
        <dbReference type="ARBA" id="ARBA00022989"/>
    </source>
</evidence>
<feature type="transmembrane region" description="Helical" evidence="9">
    <location>
        <begin position="48"/>
        <end position="68"/>
    </location>
</feature>
<dbReference type="SUPFAM" id="SSF55874">
    <property type="entry name" value="ATPase domain of HSP90 chaperone/DNA topoisomerase II/histidine kinase"/>
    <property type="match status" value="1"/>
</dbReference>
<evidence type="ECO:0000256" key="3">
    <source>
        <dbReference type="ARBA" id="ARBA00022679"/>
    </source>
</evidence>